<dbReference type="Proteomes" id="UP000183567">
    <property type="component" value="Unassembled WGS sequence"/>
</dbReference>
<evidence type="ECO:0000313" key="2">
    <source>
        <dbReference type="Proteomes" id="UP000183567"/>
    </source>
</evidence>
<reference evidence="1 2" key="1">
    <citation type="submission" date="2016-03" db="EMBL/GenBank/DDBJ databases">
        <title>Comparative genomics of the ectomycorrhizal sister species Rhizopogon vinicolor and Rhizopogon vesiculosus (Basidiomycota: Boletales) reveals a divergence of the mating type B locus.</title>
        <authorList>
            <person name="Mujic A.B."/>
            <person name="Kuo A."/>
            <person name="Tritt A."/>
            <person name="Lipzen A."/>
            <person name="Chen C."/>
            <person name="Johnson J."/>
            <person name="Sharma A."/>
            <person name="Barry K."/>
            <person name="Grigoriev I.V."/>
            <person name="Spatafora J.W."/>
        </authorList>
    </citation>
    <scope>NUCLEOTIDE SEQUENCE [LARGE SCALE GENOMIC DNA]</scope>
    <source>
        <strain evidence="1 2">AM-OR11-056</strain>
    </source>
</reference>
<organism evidence="1 2">
    <name type="scientific">Rhizopogon vesiculosus</name>
    <dbReference type="NCBI Taxonomy" id="180088"/>
    <lineage>
        <taxon>Eukaryota</taxon>
        <taxon>Fungi</taxon>
        <taxon>Dikarya</taxon>
        <taxon>Basidiomycota</taxon>
        <taxon>Agaricomycotina</taxon>
        <taxon>Agaricomycetes</taxon>
        <taxon>Agaricomycetidae</taxon>
        <taxon>Boletales</taxon>
        <taxon>Suillineae</taxon>
        <taxon>Rhizopogonaceae</taxon>
        <taxon>Rhizopogon</taxon>
    </lineage>
</organism>
<name>A0A1J8PVU2_9AGAM</name>
<evidence type="ECO:0000313" key="1">
    <source>
        <dbReference type="EMBL" id="OJA13382.1"/>
    </source>
</evidence>
<comment type="caution">
    <text evidence="1">The sequence shown here is derived from an EMBL/GenBank/DDBJ whole genome shotgun (WGS) entry which is preliminary data.</text>
</comment>
<dbReference type="EMBL" id="LVVM01004176">
    <property type="protein sequence ID" value="OJA13382.1"/>
    <property type="molecule type" value="Genomic_DNA"/>
</dbReference>
<dbReference type="AlphaFoldDB" id="A0A1J8PVU2"/>
<protein>
    <submittedName>
        <fullName evidence="1">Uncharacterized protein</fullName>
    </submittedName>
</protein>
<proteinExistence type="predicted"/>
<accession>A0A1J8PVU2</accession>
<gene>
    <name evidence="1" type="ORF">AZE42_07059</name>
</gene>
<sequence length="50" mass="5597">MHRELWKAATDREANPLRIVSEVGFAGPVSDSPILLDGHLLLYVRTLPLE</sequence>
<keyword evidence="2" id="KW-1185">Reference proteome</keyword>